<sequence length="298" mass="35077">MKRQIVYLMSKPAHLPYLVVSLESLRKHWDGKIKVYAWAESYDLVKRIAEDERLGIKASLFDPCHKGRNAQFECKQRVMQWTDCDAGLYLDADTMIWSSLDLLFERAERFGFAATQYCDRYTDWLIIRNRIKRLRTFPEIDNELIEKLLTNRWPTVNGGVFACKPSSPVLPLWHKWTKAAREIYIADEVVLHTMMVKFGLSMEMTVVMEQGKYNCSTMTYLHPQGLRDDHVHVWHFHGDKCVKINDKRPHEGHWSPKGIGLWWPAFCSAVNRNVGGMQEWWKDVDNKHLMNLYDRVTI</sequence>
<comment type="caution">
    <text evidence="1">The sequence shown here is derived from an EMBL/GenBank/DDBJ whole genome shotgun (WGS) entry which is preliminary data.</text>
</comment>
<dbReference type="SUPFAM" id="SSF53448">
    <property type="entry name" value="Nucleotide-diphospho-sugar transferases"/>
    <property type="match status" value="1"/>
</dbReference>
<dbReference type="EMBL" id="LAZR01000129">
    <property type="protein sequence ID" value="KKN88391.1"/>
    <property type="molecule type" value="Genomic_DNA"/>
</dbReference>
<dbReference type="Gene3D" id="3.90.550.10">
    <property type="entry name" value="Spore Coat Polysaccharide Biosynthesis Protein SpsA, Chain A"/>
    <property type="match status" value="1"/>
</dbReference>
<evidence type="ECO:0000313" key="1">
    <source>
        <dbReference type="EMBL" id="KKN88391.1"/>
    </source>
</evidence>
<protein>
    <recommendedName>
        <fullName evidence="2">Nucleotide-diphospho-sugar transferase domain-containing protein</fullName>
    </recommendedName>
</protein>
<dbReference type="AlphaFoldDB" id="A0A0F9WQB7"/>
<name>A0A0F9WQB7_9ZZZZ</name>
<dbReference type="InterPro" id="IPR029044">
    <property type="entry name" value="Nucleotide-diphossugar_trans"/>
</dbReference>
<reference evidence="1" key="1">
    <citation type="journal article" date="2015" name="Nature">
        <title>Complex archaea that bridge the gap between prokaryotes and eukaryotes.</title>
        <authorList>
            <person name="Spang A."/>
            <person name="Saw J.H."/>
            <person name="Jorgensen S.L."/>
            <person name="Zaremba-Niedzwiedzka K."/>
            <person name="Martijn J."/>
            <person name="Lind A.E."/>
            <person name="van Eijk R."/>
            <person name="Schleper C."/>
            <person name="Guy L."/>
            <person name="Ettema T.J."/>
        </authorList>
    </citation>
    <scope>NUCLEOTIDE SEQUENCE</scope>
</reference>
<accession>A0A0F9WQB7</accession>
<proteinExistence type="predicted"/>
<organism evidence="1">
    <name type="scientific">marine sediment metagenome</name>
    <dbReference type="NCBI Taxonomy" id="412755"/>
    <lineage>
        <taxon>unclassified sequences</taxon>
        <taxon>metagenomes</taxon>
        <taxon>ecological metagenomes</taxon>
    </lineage>
</organism>
<evidence type="ECO:0008006" key="2">
    <source>
        <dbReference type="Google" id="ProtNLM"/>
    </source>
</evidence>
<gene>
    <name evidence="1" type="ORF">LCGC14_0249540</name>
</gene>